<keyword evidence="1" id="KW-1185">Reference proteome</keyword>
<evidence type="ECO:0000313" key="2">
    <source>
        <dbReference type="WBParaSite" id="ALUE_0000497301-mRNA-1"/>
    </source>
</evidence>
<dbReference type="AlphaFoldDB" id="A0A0M3HRM1"/>
<sequence>MWLGERAFLQIWKHLGAKEEGWGRLEWSADANSGAELRKIVLTRAYIVHAVRGTGATVISAKGPNCYPRKSVHAIFDLKAATEQCGRVLYALVITPPLPLWKASAVKRKT</sequence>
<organism evidence="1 2">
    <name type="scientific">Ascaris lumbricoides</name>
    <name type="common">Giant roundworm</name>
    <dbReference type="NCBI Taxonomy" id="6252"/>
    <lineage>
        <taxon>Eukaryota</taxon>
        <taxon>Metazoa</taxon>
        <taxon>Ecdysozoa</taxon>
        <taxon>Nematoda</taxon>
        <taxon>Chromadorea</taxon>
        <taxon>Rhabditida</taxon>
        <taxon>Spirurina</taxon>
        <taxon>Ascaridomorpha</taxon>
        <taxon>Ascaridoidea</taxon>
        <taxon>Ascarididae</taxon>
        <taxon>Ascaris</taxon>
    </lineage>
</organism>
<evidence type="ECO:0000313" key="1">
    <source>
        <dbReference type="Proteomes" id="UP000036681"/>
    </source>
</evidence>
<dbReference type="Proteomes" id="UP000036681">
    <property type="component" value="Unplaced"/>
</dbReference>
<accession>A0A0M3HRM1</accession>
<name>A0A0M3HRM1_ASCLU</name>
<dbReference type="WBParaSite" id="ALUE_0000497301-mRNA-1">
    <property type="protein sequence ID" value="ALUE_0000497301-mRNA-1"/>
    <property type="gene ID" value="ALUE_0000497301"/>
</dbReference>
<reference evidence="2" key="1">
    <citation type="submission" date="2017-02" db="UniProtKB">
        <authorList>
            <consortium name="WormBaseParasite"/>
        </authorList>
    </citation>
    <scope>IDENTIFICATION</scope>
</reference>
<protein>
    <submittedName>
        <fullName evidence="2">Uncharacterized protein</fullName>
    </submittedName>
</protein>
<proteinExistence type="predicted"/>